<dbReference type="SUPFAM" id="SSF143880">
    <property type="entry name" value="NE0471 N-terminal domain-like"/>
    <property type="match status" value="1"/>
</dbReference>
<dbReference type="RefSeq" id="WP_112114866.1">
    <property type="nucleotide sequence ID" value="NZ_PRKZ01000001.1"/>
</dbReference>
<dbReference type="AlphaFoldDB" id="A0A329TUI6"/>
<comment type="caution">
    <text evidence="1">The sequence shown here is derived from an EMBL/GenBank/DDBJ whole genome shotgun (WGS) entry which is preliminary data.</text>
</comment>
<dbReference type="InterPro" id="IPR018841">
    <property type="entry name" value="DUF2442"/>
</dbReference>
<dbReference type="InterPro" id="IPR036782">
    <property type="entry name" value="NE0471-like_N"/>
</dbReference>
<reference evidence="1 2" key="1">
    <citation type="submission" date="2018-02" db="EMBL/GenBank/DDBJ databases">
        <title>Complete genome sequencing of Faecalibacterium prausnitzii strains isolated from the human gut.</title>
        <authorList>
            <person name="Fitzgerald B.C."/>
            <person name="Shkoporov A.N."/>
            <person name="Ross P.R."/>
            <person name="Hill C."/>
        </authorList>
    </citation>
    <scope>NUCLEOTIDE SEQUENCE [LARGE SCALE GENOMIC DNA]</scope>
    <source>
        <strain evidence="1 2">APC942/8-14-2</strain>
    </source>
</reference>
<accession>A0A329TUI6</accession>
<protein>
    <submittedName>
        <fullName evidence="1">DUF2442 domain-containing protein</fullName>
    </submittedName>
</protein>
<dbReference type="Gene3D" id="3.30.2020.10">
    <property type="entry name" value="NE0471-like N-terminal domain"/>
    <property type="match status" value="1"/>
</dbReference>
<organism evidence="1 2">
    <name type="scientific">Faecalibacterium prausnitzii</name>
    <dbReference type="NCBI Taxonomy" id="853"/>
    <lineage>
        <taxon>Bacteria</taxon>
        <taxon>Bacillati</taxon>
        <taxon>Bacillota</taxon>
        <taxon>Clostridia</taxon>
        <taxon>Eubacteriales</taxon>
        <taxon>Oscillospiraceae</taxon>
        <taxon>Faecalibacterium</taxon>
    </lineage>
</organism>
<evidence type="ECO:0000313" key="1">
    <source>
        <dbReference type="EMBL" id="RAW52316.1"/>
    </source>
</evidence>
<dbReference type="EMBL" id="PRKZ01000001">
    <property type="protein sequence ID" value="RAW52316.1"/>
    <property type="molecule type" value="Genomic_DNA"/>
</dbReference>
<name>A0A329TUI6_9FIRM</name>
<evidence type="ECO:0000313" key="2">
    <source>
        <dbReference type="Proteomes" id="UP000251634"/>
    </source>
</evidence>
<dbReference type="Pfam" id="PF10387">
    <property type="entry name" value="DUF2442"/>
    <property type="match status" value="1"/>
</dbReference>
<dbReference type="Proteomes" id="UP000251634">
    <property type="component" value="Unassembled WGS sequence"/>
</dbReference>
<sequence>MLQPRLTKVEPMPQMKLQLFYETGEVKIFDVAPYATGPWYGQLQDAGYFNAVQMLSGGIGIEWPEGQDIAPHELYENSIAVKKSA</sequence>
<proteinExistence type="predicted"/>
<gene>
    <name evidence="1" type="ORF">C4N25_02605</name>
</gene>